<dbReference type="EMBL" id="DUZY01000002">
    <property type="protein sequence ID" value="DAD27695.1"/>
    <property type="molecule type" value="Genomic_DNA"/>
</dbReference>
<comment type="caution">
    <text evidence="1">The sequence shown here is derived from an EMBL/GenBank/DDBJ whole genome shotgun (WGS) entry which is preliminary data.</text>
</comment>
<proteinExistence type="predicted"/>
<accession>A0A822Y9K3</accession>
<keyword evidence="2" id="KW-1185">Reference proteome</keyword>
<reference evidence="1 2" key="1">
    <citation type="journal article" date="2020" name="Mol. Biol. Evol.">
        <title>Distinct Expression and Methylation Patterns for Genes with Different Fates following a Single Whole-Genome Duplication in Flowering Plants.</title>
        <authorList>
            <person name="Shi T."/>
            <person name="Rahmani R.S."/>
            <person name="Gugger P.F."/>
            <person name="Wang M."/>
            <person name="Li H."/>
            <person name="Zhang Y."/>
            <person name="Li Z."/>
            <person name="Wang Q."/>
            <person name="Van de Peer Y."/>
            <person name="Marchal K."/>
            <person name="Chen J."/>
        </authorList>
    </citation>
    <scope>NUCLEOTIDE SEQUENCE [LARGE SCALE GENOMIC DNA]</scope>
    <source>
        <tissue evidence="1">Leaf</tissue>
    </source>
</reference>
<dbReference type="Proteomes" id="UP000607653">
    <property type="component" value="Unassembled WGS sequence"/>
</dbReference>
<evidence type="ECO:0000313" key="1">
    <source>
        <dbReference type="EMBL" id="DAD27695.1"/>
    </source>
</evidence>
<gene>
    <name evidence="1" type="ORF">HUJ06_029163</name>
</gene>
<organism evidence="1 2">
    <name type="scientific">Nelumbo nucifera</name>
    <name type="common">Sacred lotus</name>
    <dbReference type="NCBI Taxonomy" id="4432"/>
    <lineage>
        <taxon>Eukaryota</taxon>
        <taxon>Viridiplantae</taxon>
        <taxon>Streptophyta</taxon>
        <taxon>Embryophyta</taxon>
        <taxon>Tracheophyta</taxon>
        <taxon>Spermatophyta</taxon>
        <taxon>Magnoliopsida</taxon>
        <taxon>Proteales</taxon>
        <taxon>Nelumbonaceae</taxon>
        <taxon>Nelumbo</taxon>
    </lineage>
</organism>
<name>A0A822Y9K3_NELNU</name>
<protein>
    <submittedName>
        <fullName evidence="1">Uncharacterized protein</fullName>
    </submittedName>
</protein>
<evidence type="ECO:0000313" key="2">
    <source>
        <dbReference type="Proteomes" id="UP000607653"/>
    </source>
</evidence>
<dbReference type="AlphaFoldDB" id="A0A822Y9K3"/>
<sequence length="89" mass="9970">MEVMALAPPNMDFNFHSAFSSPCSSTPSSPKHFHDYEFYFNTPTLTMEKPGEPKSFDFSDQLGRDCLTIGELFDGCIIQSLKPQSQLVS</sequence>